<feature type="compositionally biased region" description="Low complexity" evidence="5">
    <location>
        <begin position="95"/>
        <end position="121"/>
    </location>
</feature>
<dbReference type="InterPro" id="IPR035979">
    <property type="entry name" value="RBD_domain_sf"/>
</dbReference>
<dbReference type="PANTHER" id="PTHR13798:SF11">
    <property type="entry name" value="RNA-BINDING PROTEIN 7-RELATED"/>
    <property type="match status" value="1"/>
</dbReference>
<keyword evidence="3" id="KW-0539">Nucleus</keyword>
<evidence type="ECO:0000256" key="1">
    <source>
        <dbReference type="ARBA" id="ARBA00004642"/>
    </source>
</evidence>
<evidence type="ECO:0000256" key="2">
    <source>
        <dbReference type="ARBA" id="ARBA00022884"/>
    </source>
</evidence>
<evidence type="ECO:0000256" key="5">
    <source>
        <dbReference type="SAM" id="MobiDB-lite"/>
    </source>
</evidence>
<dbReference type="EnsemblMetazoa" id="AALFPA23_002127.R1794">
    <property type="protein sequence ID" value="AALFPA23_002127.P1794"/>
    <property type="gene ID" value="AALFPA23_002127"/>
</dbReference>
<name>A0ABM1XRF2_AEDAL</name>
<dbReference type="Pfam" id="PF00076">
    <property type="entry name" value="RRM_1"/>
    <property type="match status" value="1"/>
</dbReference>
<dbReference type="SMART" id="SM00360">
    <property type="entry name" value="RRM"/>
    <property type="match status" value="1"/>
</dbReference>
<dbReference type="PROSITE" id="PS50102">
    <property type="entry name" value="RRM"/>
    <property type="match status" value="1"/>
</dbReference>
<dbReference type="GeneID" id="134290099"/>
<feature type="region of interest" description="Disordered" evidence="5">
    <location>
        <begin position="82"/>
        <end position="121"/>
    </location>
</feature>
<evidence type="ECO:0000313" key="7">
    <source>
        <dbReference type="EnsemblMetazoa" id="AALFPA23_002127.P1794"/>
    </source>
</evidence>
<sequence length="234" mass="26955">MSEEDERTLWCGNLAEKVTEELLYELFLQAGPVEMVKIPQDKDKRPRSFAFITYTHGSSVEYAINIFDGTRLFNRQLTIHKKSKNGQNAGSPKVNNPQQNRGHHQQQQPQQQQQMNPGNMPNLAQLQFANISPGAMTQMMQGMINQLSQQALLNMGHMPQHMQQNKMNRNDRQQQHQQQKPYSRDNRDNRGGSDRDRDNYSGRDRNDGDLFSRDRGGGGGGGGNKRRNEYRNRR</sequence>
<reference evidence="7" key="2">
    <citation type="submission" date="2025-05" db="UniProtKB">
        <authorList>
            <consortium name="EnsemblMetazoa"/>
        </authorList>
    </citation>
    <scope>IDENTIFICATION</scope>
    <source>
        <strain evidence="7">Foshan</strain>
    </source>
</reference>
<evidence type="ECO:0000259" key="6">
    <source>
        <dbReference type="PROSITE" id="PS50102"/>
    </source>
</evidence>
<proteinExistence type="predicted"/>
<keyword evidence="8" id="KW-1185">Reference proteome</keyword>
<dbReference type="Gene3D" id="3.30.70.330">
    <property type="match status" value="1"/>
</dbReference>
<dbReference type="RefSeq" id="XP_062713113.1">
    <property type="nucleotide sequence ID" value="XM_062857129.1"/>
</dbReference>
<protein>
    <recommendedName>
        <fullName evidence="6">RRM domain-containing protein</fullName>
    </recommendedName>
</protein>
<evidence type="ECO:0000256" key="4">
    <source>
        <dbReference type="PROSITE-ProRule" id="PRU00176"/>
    </source>
</evidence>
<comment type="subcellular location">
    <subcellularLocation>
        <location evidence="1">Nucleus</location>
        <location evidence="1">Nucleoplasm</location>
    </subcellularLocation>
</comment>
<dbReference type="PANTHER" id="PTHR13798">
    <property type="entry name" value="RNA BINDING MOTIF RBM PROTEIN -RELATED"/>
    <property type="match status" value="1"/>
</dbReference>
<dbReference type="InterPro" id="IPR000504">
    <property type="entry name" value="RRM_dom"/>
</dbReference>
<dbReference type="Proteomes" id="UP000069940">
    <property type="component" value="Unassembled WGS sequence"/>
</dbReference>
<dbReference type="InterPro" id="IPR052285">
    <property type="entry name" value="NEXT_complex_subunit"/>
</dbReference>
<feature type="domain" description="RRM" evidence="6">
    <location>
        <begin position="7"/>
        <end position="84"/>
    </location>
</feature>
<reference evidence="8" key="1">
    <citation type="journal article" date="2015" name="Proc. Natl. Acad. Sci. U.S.A.">
        <title>Genome sequence of the Asian Tiger mosquito, Aedes albopictus, reveals insights into its biology, genetics, and evolution.</title>
        <authorList>
            <person name="Chen X.G."/>
            <person name="Jiang X."/>
            <person name="Gu J."/>
            <person name="Xu M."/>
            <person name="Wu Y."/>
            <person name="Deng Y."/>
            <person name="Zhang C."/>
            <person name="Bonizzoni M."/>
            <person name="Dermauw W."/>
            <person name="Vontas J."/>
            <person name="Armbruster P."/>
            <person name="Huang X."/>
            <person name="Yang Y."/>
            <person name="Zhang H."/>
            <person name="He W."/>
            <person name="Peng H."/>
            <person name="Liu Y."/>
            <person name="Wu K."/>
            <person name="Chen J."/>
            <person name="Lirakis M."/>
            <person name="Topalis P."/>
            <person name="Van Leeuwen T."/>
            <person name="Hall A.B."/>
            <person name="Jiang X."/>
            <person name="Thorpe C."/>
            <person name="Mueller R.L."/>
            <person name="Sun C."/>
            <person name="Waterhouse R.M."/>
            <person name="Yan G."/>
            <person name="Tu Z.J."/>
            <person name="Fang X."/>
            <person name="James A.A."/>
        </authorList>
    </citation>
    <scope>NUCLEOTIDE SEQUENCE [LARGE SCALE GENOMIC DNA]</scope>
    <source>
        <strain evidence="8">Foshan</strain>
    </source>
</reference>
<feature type="compositionally biased region" description="Polar residues" evidence="5">
    <location>
        <begin position="85"/>
        <end position="94"/>
    </location>
</feature>
<dbReference type="SUPFAM" id="SSF54928">
    <property type="entry name" value="RNA-binding domain, RBD"/>
    <property type="match status" value="1"/>
</dbReference>
<evidence type="ECO:0000256" key="3">
    <source>
        <dbReference type="ARBA" id="ARBA00023242"/>
    </source>
</evidence>
<feature type="region of interest" description="Disordered" evidence="5">
    <location>
        <begin position="161"/>
        <end position="234"/>
    </location>
</feature>
<dbReference type="InterPro" id="IPR012677">
    <property type="entry name" value="Nucleotide-bd_a/b_plait_sf"/>
</dbReference>
<keyword evidence="2 4" id="KW-0694">RNA-binding</keyword>
<dbReference type="CDD" id="cd12336">
    <property type="entry name" value="RRM_RBM7_like"/>
    <property type="match status" value="1"/>
</dbReference>
<accession>A0ABM1XRF2</accession>
<feature type="compositionally biased region" description="Basic and acidic residues" evidence="5">
    <location>
        <begin position="182"/>
        <end position="216"/>
    </location>
</feature>
<organism evidence="7 8">
    <name type="scientific">Aedes albopictus</name>
    <name type="common">Asian tiger mosquito</name>
    <name type="synonym">Stegomyia albopicta</name>
    <dbReference type="NCBI Taxonomy" id="7160"/>
    <lineage>
        <taxon>Eukaryota</taxon>
        <taxon>Metazoa</taxon>
        <taxon>Ecdysozoa</taxon>
        <taxon>Arthropoda</taxon>
        <taxon>Hexapoda</taxon>
        <taxon>Insecta</taxon>
        <taxon>Pterygota</taxon>
        <taxon>Neoptera</taxon>
        <taxon>Endopterygota</taxon>
        <taxon>Diptera</taxon>
        <taxon>Nematocera</taxon>
        <taxon>Culicoidea</taxon>
        <taxon>Culicidae</taxon>
        <taxon>Culicinae</taxon>
        <taxon>Aedini</taxon>
        <taxon>Aedes</taxon>
        <taxon>Stegomyia</taxon>
    </lineage>
</organism>
<evidence type="ECO:0000313" key="8">
    <source>
        <dbReference type="Proteomes" id="UP000069940"/>
    </source>
</evidence>